<dbReference type="Pfam" id="PF02668">
    <property type="entry name" value="TauD"/>
    <property type="match status" value="1"/>
</dbReference>
<organism evidence="7 8">
    <name type="scientific">Xenorhabdus japonica</name>
    <dbReference type="NCBI Taxonomy" id="53341"/>
    <lineage>
        <taxon>Bacteria</taxon>
        <taxon>Pseudomonadati</taxon>
        <taxon>Pseudomonadota</taxon>
        <taxon>Gammaproteobacteria</taxon>
        <taxon>Enterobacterales</taxon>
        <taxon>Morganellaceae</taxon>
        <taxon>Xenorhabdus</taxon>
    </lineage>
</organism>
<dbReference type="PANTHER" id="PTHR43779:SF3">
    <property type="entry name" value="(3R)-3-[(CARBOXYMETHYL)AMINO]FATTY ACID OXYGENASE_DECARBOXYLASE"/>
    <property type="match status" value="1"/>
</dbReference>
<dbReference type="AlphaFoldDB" id="A0A1I5BA74"/>
<comment type="similarity">
    <text evidence="1">Belongs to the TfdA dioxygenase family.</text>
</comment>
<evidence type="ECO:0000256" key="4">
    <source>
        <dbReference type="ARBA" id="ARBA00023002"/>
    </source>
</evidence>
<evidence type="ECO:0000256" key="1">
    <source>
        <dbReference type="ARBA" id="ARBA00005896"/>
    </source>
</evidence>
<evidence type="ECO:0000256" key="3">
    <source>
        <dbReference type="ARBA" id="ARBA00022964"/>
    </source>
</evidence>
<evidence type="ECO:0000313" key="8">
    <source>
        <dbReference type="Proteomes" id="UP000199011"/>
    </source>
</evidence>
<dbReference type="InterPro" id="IPR042098">
    <property type="entry name" value="TauD-like_sf"/>
</dbReference>
<feature type="domain" description="TauD/TfdA-like" evidence="6">
    <location>
        <begin position="5"/>
        <end position="256"/>
    </location>
</feature>
<evidence type="ECO:0000313" key="7">
    <source>
        <dbReference type="EMBL" id="SFN71625.1"/>
    </source>
</evidence>
<keyword evidence="5" id="KW-0408">Iron</keyword>
<evidence type="ECO:0000259" key="6">
    <source>
        <dbReference type="Pfam" id="PF02668"/>
    </source>
</evidence>
<dbReference type="GO" id="GO:0046872">
    <property type="term" value="F:metal ion binding"/>
    <property type="evidence" value="ECO:0007669"/>
    <property type="project" value="UniProtKB-KW"/>
</dbReference>
<evidence type="ECO:0000256" key="5">
    <source>
        <dbReference type="ARBA" id="ARBA00023004"/>
    </source>
</evidence>
<dbReference type="Gene3D" id="3.60.130.10">
    <property type="entry name" value="Clavaminate synthase-like"/>
    <property type="match status" value="1"/>
</dbReference>
<name>A0A1I5BA74_9GAMM</name>
<dbReference type="InterPro" id="IPR051178">
    <property type="entry name" value="TfdA_dioxygenase"/>
</dbReference>
<evidence type="ECO:0000256" key="2">
    <source>
        <dbReference type="ARBA" id="ARBA00022723"/>
    </source>
</evidence>
<dbReference type="EMBL" id="FOVO01000017">
    <property type="protein sequence ID" value="SFN71625.1"/>
    <property type="molecule type" value="Genomic_DNA"/>
</dbReference>
<reference evidence="8" key="1">
    <citation type="submission" date="2016-10" db="EMBL/GenBank/DDBJ databases">
        <authorList>
            <person name="Varghese N."/>
            <person name="Submissions S."/>
        </authorList>
    </citation>
    <scope>NUCLEOTIDE SEQUENCE [LARGE SCALE GENOMIC DNA]</scope>
    <source>
        <strain evidence="8">DSM 16522</strain>
    </source>
</reference>
<dbReference type="Proteomes" id="UP000199011">
    <property type="component" value="Unassembled WGS sequence"/>
</dbReference>
<dbReference type="SUPFAM" id="SSF51197">
    <property type="entry name" value="Clavaminate synthase-like"/>
    <property type="match status" value="1"/>
</dbReference>
<keyword evidence="3 7" id="KW-0223">Dioxygenase</keyword>
<keyword evidence="8" id="KW-1185">Reference proteome</keyword>
<protein>
    <submittedName>
        <fullName evidence="7">Taurine dioxygenase</fullName>
    </submittedName>
</protein>
<sequence>MPFTIKPFRKHFGAYVICENVSEISNEDYITLKSHLSTYGLLIFNNQKMNDEDLVSFAQHIGNGKLEEPARKVSLSDNRKYIAYLTNLRDSKGEQLGFAGNETDFWHSDQEFRINPASVSILYSEVVRCQGGNTSFVSTAVDHLEFTPDELSILNKLWSTRQPAASHDNAPRITVAHPVIIENVRTKQQYIYVSENTMEFLDDNQLLINSKELKEAILEKILSPENIYSHQWSEGDLLLYDNSQLLHRREFFTGDRFIKALKIYPDTSYQNKIPGREIMDT</sequence>
<dbReference type="STRING" id="53341.SAMN05421579_1172"/>
<proteinExistence type="inferred from homology"/>
<dbReference type="InterPro" id="IPR003819">
    <property type="entry name" value="TauD/TfdA-like"/>
</dbReference>
<keyword evidence="4" id="KW-0560">Oxidoreductase</keyword>
<accession>A0A1I5BA74</accession>
<dbReference type="PANTHER" id="PTHR43779">
    <property type="entry name" value="DIOXYGENASE RV0097-RELATED"/>
    <property type="match status" value="1"/>
</dbReference>
<dbReference type="RefSeq" id="WP_092519321.1">
    <property type="nucleotide sequence ID" value="NZ_CAWRAH010000030.1"/>
</dbReference>
<dbReference type="GO" id="GO:0016706">
    <property type="term" value="F:2-oxoglutarate-dependent dioxygenase activity"/>
    <property type="evidence" value="ECO:0007669"/>
    <property type="project" value="UniProtKB-ARBA"/>
</dbReference>
<gene>
    <name evidence="7" type="ORF">SAMN05421579_1172</name>
</gene>
<dbReference type="OrthoDB" id="581608at2"/>
<keyword evidence="2" id="KW-0479">Metal-binding</keyword>